<keyword evidence="3" id="KW-0032">Aminotransferase</keyword>
<evidence type="ECO:0000313" key="4">
    <source>
        <dbReference type="Proteomes" id="UP001589793"/>
    </source>
</evidence>
<dbReference type="InterPro" id="IPR015424">
    <property type="entry name" value="PyrdxlP-dep_Trfase"/>
</dbReference>
<dbReference type="Gene3D" id="3.40.640.10">
    <property type="entry name" value="Type I PLP-dependent aspartate aminotransferase-like (Major domain)"/>
    <property type="match status" value="1"/>
</dbReference>
<dbReference type="EMBL" id="JBHLSV010000004">
    <property type="protein sequence ID" value="MFC0673119.1"/>
    <property type="molecule type" value="Genomic_DNA"/>
</dbReference>
<dbReference type="Pfam" id="PF00266">
    <property type="entry name" value="Aminotran_5"/>
    <property type="match status" value="1"/>
</dbReference>
<name>A0ABV6R997_9MICO</name>
<keyword evidence="1" id="KW-0663">Pyridoxal phosphate</keyword>
<dbReference type="RefSeq" id="WP_376978433.1">
    <property type="nucleotide sequence ID" value="NZ_JBHLSV010000004.1"/>
</dbReference>
<sequence length="410" mass="44279">MTELIAQEVRTADPVLRTREGRSARELWDLDPAFRHLNHGSFGAVPRAVLDHQAASREAMETNPVRWFSTLADRLVGVRRDMAARLGVGASDLVMVTNASAGASVVYRAVVQRGRPVHALVTDHGYGAVTMGAERAARESGGSLAVLPIPLSASDDEVLTLLTQHLREHRTDLLVIDQVTSATARRLPAAEAARLAHEHGALVLVDGAHAPGALPDPVIREADAWIGNLHKFWCAPRGTAVLVRGTEALDLFPLVDSWGGRAGYPERFDHQGTADVTAWFSAGHAYDHLEAELGWERIRGHAEAMMRRAEEEIGQALRDVGVEEPVADVGTGFGPMRLLRLPGAARWDHDAVDALRVPFMEATGCIGAFTEFHGEGFLRISAAPYTTAEDLSVMADRGVPLLAEVAARRG</sequence>
<dbReference type="PANTHER" id="PTHR43092">
    <property type="entry name" value="L-CYSTEINE DESULFHYDRASE"/>
    <property type="match status" value="1"/>
</dbReference>
<dbReference type="GO" id="GO:0008483">
    <property type="term" value="F:transaminase activity"/>
    <property type="evidence" value="ECO:0007669"/>
    <property type="project" value="UniProtKB-KW"/>
</dbReference>
<dbReference type="InterPro" id="IPR015422">
    <property type="entry name" value="PyrdxlP-dep_Trfase_small"/>
</dbReference>
<reference evidence="3 4" key="1">
    <citation type="submission" date="2024-09" db="EMBL/GenBank/DDBJ databases">
        <authorList>
            <person name="Sun Q."/>
            <person name="Mori K."/>
        </authorList>
    </citation>
    <scope>NUCLEOTIDE SEQUENCE [LARGE SCALE GENOMIC DNA]</scope>
    <source>
        <strain evidence="3 4">CICC 10874</strain>
    </source>
</reference>
<evidence type="ECO:0000259" key="2">
    <source>
        <dbReference type="Pfam" id="PF00266"/>
    </source>
</evidence>
<keyword evidence="3" id="KW-0808">Transferase</keyword>
<proteinExistence type="predicted"/>
<comment type="caution">
    <text evidence="3">The sequence shown here is derived from an EMBL/GenBank/DDBJ whole genome shotgun (WGS) entry which is preliminary data.</text>
</comment>
<dbReference type="InterPro" id="IPR015421">
    <property type="entry name" value="PyrdxlP-dep_Trfase_major"/>
</dbReference>
<keyword evidence="4" id="KW-1185">Reference proteome</keyword>
<feature type="domain" description="Aminotransferase class V" evidence="2">
    <location>
        <begin position="46"/>
        <end position="315"/>
    </location>
</feature>
<dbReference type="PANTHER" id="PTHR43092:SF2">
    <property type="entry name" value="HERCYNYLCYSTEINE SULFOXIDE LYASE"/>
    <property type="match status" value="1"/>
</dbReference>
<organism evidence="3 4">
    <name type="scientific">Brachybacterium hainanense</name>
    <dbReference type="NCBI Taxonomy" id="1541174"/>
    <lineage>
        <taxon>Bacteria</taxon>
        <taxon>Bacillati</taxon>
        <taxon>Actinomycetota</taxon>
        <taxon>Actinomycetes</taxon>
        <taxon>Micrococcales</taxon>
        <taxon>Dermabacteraceae</taxon>
        <taxon>Brachybacterium</taxon>
    </lineage>
</organism>
<dbReference type="Proteomes" id="UP001589793">
    <property type="component" value="Unassembled WGS sequence"/>
</dbReference>
<dbReference type="SUPFAM" id="SSF53383">
    <property type="entry name" value="PLP-dependent transferases"/>
    <property type="match status" value="1"/>
</dbReference>
<dbReference type="Gene3D" id="3.90.1150.10">
    <property type="entry name" value="Aspartate Aminotransferase, domain 1"/>
    <property type="match status" value="1"/>
</dbReference>
<dbReference type="InterPro" id="IPR000192">
    <property type="entry name" value="Aminotrans_V_dom"/>
</dbReference>
<accession>A0ABV6R997</accession>
<gene>
    <name evidence="3" type="ORF">ACFFF6_04015</name>
</gene>
<evidence type="ECO:0000256" key="1">
    <source>
        <dbReference type="ARBA" id="ARBA00022898"/>
    </source>
</evidence>
<evidence type="ECO:0000313" key="3">
    <source>
        <dbReference type="EMBL" id="MFC0673119.1"/>
    </source>
</evidence>
<protein>
    <submittedName>
        <fullName evidence="3">Aminotransferase class V-fold PLP-dependent enzyme</fullName>
    </submittedName>
</protein>